<dbReference type="EMBL" id="JABMOJ010000558">
    <property type="protein sequence ID" value="NQV66673.1"/>
    <property type="molecule type" value="Genomic_DNA"/>
</dbReference>
<dbReference type="Pfam" id="PF24696">
    <property type="entry name" value="UGSC"/>
    <property type="match status" value="1"/>
</dbReference>
<gene>
    <name evidence="2" type="ORF">HQ497_15045</name>
</gene>
<evidence type="ECO:0000259" key="1">
    <source>
        <dbReference type="Pfam" id="PF24696"/>
    </source>
</evidence>
<feature type="domain" description="UGSC-like" evidence="1">
    <location>
        <begin position="5"/>
        <end position="95"/>
    </location>
</feature>
<sequence length="95" mass="10154">MIEYHDPHAATSIKTTPYALAIPASTANALTIGLLANGFPDSENFLNHIAAVLQTHEPDISFEYYNKGNASIPASPEILASIKTQCQAVITAYGH</sequence>
<name>A0A973AAB6_9GAMM</name>
<dbReference type="AlphaFoldDB" id="A0A973AAB6"/>
<organism evidence="2 3">
    <name type="scientific">SAR86 cluster bacterium</name>
    <dbReference type="NCBI Taxonomy" id="2030880"/>
    <lineage>
        <taxon>Bacteria</taxon>
        <taxon>Pseudomonadati</taxon>
        <taxon>Pseudomonadota</taxon>
        <taxon>Gammaproteobacteria</taxon>
        <taxon>SAR86 cluster</taxon>
    </lineage>
</organism>
<protein>
    <recommendedName>
        <fullName evidence="1">UGSC-like domain-containing protein</fullName>
    </recommendedName>
</protein>
<evidence type="ECO:0000313" key="3">
    <source>
        <dbReference type="Proteomes" id="UP000754644"/>
    </source>
</evidence>
<dbReference type="Proteomes" id="UP000754644">
    <property type="component" value="Unassembled WGS sequence"/>
</dbReference>
<accession>A0A973AAB6</accession>
<comment type="caution">
    <text evidence="2">The sequence shown here is derived from an EMBL/GenBank/DDBJ whole genome shotgun (WGS) entry which is preliminary data.</text>
</comment>
<dbReference type="InterPro" id="IPR057767">
    <property type="entry name" value="UGSC-like_dom"/>
</dbReference>
<reference evidence="2" key="1">
    <citation type="submission" date="2020-05" db="EMBL/GenBank/DDBJ databases">
        <title>Sulfur intermediates as new biogeochemical hubs in an aquatic model microbial ecosystem.</title>
        <authorList>
            <person name="Vigneron A."/>
        </authorList>
    </citation>
    <scope>NUCLEOTIDE SEQUENCE</scope>
    <source>
        <strain evidence="2">Bin.250</strain>
    </source>
</reference>
<evidence type="ECO:0000313" key="2">
    <source>
        <dbReference type="EMBL" id="NQV66673.1"/>
    </source>
</evidence>
<proteinExistence type="predicted"/>